<evidence type="ECO:0000313" key="1">
    <source>
        <dbReference type="EMBL" id="PPV16574.1"/>
    </source>
</evidence>
<dbReference type="EMBL" id="LRDH01000077">
    <property type="protein sequence ID" value="PPV16574.1"/>
    <property type="molecule type" value="Genomic_DNA"/>
</dbReference>
<accession>A0A2S7FDQ7</accession>
<evidence type="ECO:0000313" key="2">
    <source>
        <dbReference type="Proteomes" id="UP000238081"/>
    </source>
</evidence>
<reference evidence="1 2" key="1">
    <citation type="submission" date="2016-01" db="EMBL/GenBank/DDBJ databases">
        <title>Characterization of the Clostridium difficile lineages that are prevalent in Hong Kong and China.</title>
        <authorList>
            <person name="Kwok J.S.-L."/>
            <person name="Lam W.-Y."/>
            <person name="Ip M."/>
            <person name="Chan T.-F."/>
            <person name="Hawkey P.M."/>
            <person name="Tsui S.K.-W."/>
        </authorList>
    </citation>
    <scope>NUCLEOTIDE SEQUENCE [LARGE SCALE GENOMIC DNA]</scope>
    <source>
        <strain evidence="1 2">300064</strain>
    </source>
</reference>
<protein>
    <submittedName>
        <fullName evidence="1">Uncharacterized protein</fullName>
    </submittedName>
</protein>
<comment type="caution">
    <text evidence="1">The sequence shown here is derived from an EMBL/GenBank/DDBJ whole genome shotgun (WGS) entry which is preliminary data.</text>
</comment>
<dbReference type="RefSeq" id="WP_104675555.1">
    <property type="nucleotide sequence ID" value="NZ_LRDH01000077.1"/>
</dbReference>
<sequence>MINRKLLKALDELKLPTFYISKGNFKEPCVVFNYIEIPSSFADNEEDITSYDILLNLYDRENIIETSKKIIKKLNEYGFKKVAIQSAFDCNDAFLICQ</sequence>
<name>A0A2S7FDQ7_CLOBU</name>
<dbReference type="Proteomes" id="UP000238081">
    <property type="component" value="Unassembled WGS sequence"/>
</dbReference>
<organism evidence="1 2">
    <name type="scientific">Clostridium butyricum</name>
    <dbReference type="NCBI Taxonomy" id="1492"/>
    <lineage>
        <taxon>Bacteria</taxon>
        <taxon>Bacillati</taxon>
        <taxon>Bacillota</taxon>
        <taxon>Clostridia</taxon>
        <taxon>Eubacteriales</taxon>
        <taxon>Clostridiaceae</taxon>
        <taxon>Clostridium</taxon>
    </lineage>
</organism>
<dbReference type="AlphaFoldDB" id="A0A2S7FDQ7"/>
<gene>
    <name evidence="1" type="ORF">AWN73_09905</name>
</gene>
<proteinExistence type="predicted"/>